<organism evidence="2 3">
    <name type="scientific">Litoribrevibacter euphylliae</name>
    <dbReference type="NCBI Taxonomy" id="1834034"/>
    <lineage>
        <taxon>Bacteria</taxon>
        <taxon>Pseudomonadati</taxon>
        <taxon>Pseudomonadota</taxon>
        <taxon>Gammaproteobacteria</taxon>
        <taxon>Oceanospirillales</taxon>
        <taxon>Oceanospirillaceae</taxon>
        <taxon>Litoribrevibacter</taxon>
    </lineage>
</organism>
<feature type="transmembrane region" description="Helical" evidence="1">
    <location>
        <begin position="12"/>
        <end position="34"/>
    </location>
</feature>
<evidence type="ECO:0000313" key="2">
    <source>
        <dbReference type="EMBL" id="MFC3149685.1"/>
    </source>
</evidence>
<dbReference type="EMBL" id="JBHRSZ010000001">
    <property type="protein sequence ID" value="MFC3149685.1"/>
    <property type="molecule type" value="Genomic_DNA"/>
</dbReference>
<evidence type="ECO:0000256" key="1">
    <source>
        <dbReference type="SAM" id="Phobius"/>
    </source>
</evidence>
<protein>
    <submittedName>
        <fullName evidence="2">Uncharacterized protein</fullName>
    </submittedName>
</protein>
<keyword evidence="3" id="KW-1185">Reference proteome</keyword>
<gene>
    <name evidence="2" type="ORF">ACFOEK_01440</name>
</gene>
<dbReference type="RefSeq" id="WP_386715073.1">
    <property type="nucleotide sequence ID" value="NZ_JBHRSZ010000001.1"/>
</dbReference>
<name>A0ABV7H7D4_9GAMM</name>
<proteinExistence type="predicted"/>
<keyword evidence="1" id="KW-0812">Transmembrane</keyword>
<reference evidence="3" key="1">
    <citation type="journal article" date="2019" name="Int. J. Syst. Evol. Microbiol.">
        <title>The Global Catalogue of Microorganisms (GCM) 10K type strain sequencing project: providing services to taxonomists for standard genome sequencing and annotation.</title>
        <authorList>
            <consortium name="The Broad Institute Genomics Platform"/>
            <consortium name="The Broad Institute Genome Sequencing Center for Infectious Disease"/>
            <person name="Wu L."/>
            <person name="Ma J."/>
        </authorList>
    </citation>
    <scope>NUCLEOTIDE SEQUENCE [LARGE SCALE GENOMIC DNA]</scope>
    <source>
        <strain evidence="3">KCTC 52438</strain>
    </source>
</reference>
<keyword evidence="1" id="KW-1133">Transmembrane helix</keyword>
<keyword evidence="1" id="KW-0472">Membrane</keyword>
<dbReference type="Proteomes" id="UP001595476">
    <property type="component" value="Unassembled WGS sequence"/>
</dbReference>
<comment type="caution">
    <text evidence="2">The sequence shown here is derived from an EMBL/GenBank/DDBJ whole genome shotgun (WGS) entry which is preliminary data.</text>
</comment>
<sequence length="183" mass="20596">MNEKSTSWSSWLTLVTLLTCGLVPMVAAFVLYFWPPEDLKLDTIHHGQLLSPPLPVSSSNFMHTATNEPEQSTTNTTDKAGWQLVHIELSAQCSAQQEASHSKQTDLLNIKHQQIISALGREAHRVSQAHLCLNQLPIQGLDNSNYQGIVNPNNQLIMVYHQDVNQRGIYQDLKRLLKYNKLG</sequence>
<accession>A0ABV7H7D4</accession>
<evidence type="ECO:0000313" key="3">
    <source>
        <dbReference type="Proteomes" id="UP001595476"/>
    </source>
</evidence>